<dbReference type="Pfam" id="PF19572">
    <property type="entry name" value="PorV"/>
    <property type="match status" value="1"/>
</dbReference>
<evidence type="ECO:0000313" key="4">
    <source>
        <dbReference type="Proteomes" id="UP000594759"/>
    </source>
</evidence>
<dbReference type="RefSeq" id="WP_196098917.1">
    <property type="nucleotide sequence ID" value="NZ_CP064939.1"/>
</dbReference>
<dbReference type="InterPro" id="IPR047799">
    <property type="entry name" value="T9SS_OM_PorV"/>
</dbReference>
<sequence length="391" mass="41634">MNGVKYGLLTAALLLAVMPLCAQTVSGVQTDGTRQSNIVTAVPFLLITPQARAGAMGNAGVALDAGADAPAINMAALAFLPTGCSGVSLSYSPWLKTLVPDMSLGYLSGYYRLSDKNTIAASFRYFSLGAIQFTDSQFQSLGTYNPNELALDVGYSRNMGPDFAMGGTLRFIYSNLYSGQFSNGGQAQAGKALAADVSAIYKREVSLFSTAAIWSAGINLSNIGTKVSYSTEGPAYFLPANFKIGTAVTLLPDNDSRLSFALDLHKLMAPTQPIYDADGNITSGKDPNRSVPAGIFGSFADAPGGFGEEMREIGISTGFEYSYQQKFALRAGYNYQDPQKGNSRYLTLGAGFKYNIFNIDFSYLAGSTSKSPLANTLRFTLQANFGQPQKK</sequence>
<evidence type="ECO:0000256" key="1">
    <source>
        <dbReference type="SAM" id="SignalP"/>
    </source>
</evidence>
<feature type="signal peptide" evidence="1">
    <location>
        <begin position="1"/>
        <end position="22"/>
    </location>
</feature>
<evidence type="ECO:0000259" key="2">
    <source>
        <dbReference type="Pfam" id="PF19572"/>
    </source>
</evidence>
<keyword evidence="1" id="KW-0732">Signal</keyword>
<dbReference type="Gene3D" id="2.40.160.60">
    <property type="entry name" value="Outer membrane protein transport protein (OMPP1/FadL/TodX)"/>
    <property type="match status" value="1"/>
</dbReference>
<organism evidence="3 4">
    <name type="scientific">Pedobacter endophyticus</name>
    <dbReference type="NCBI Taxonomy" id="2789740"/>
    <lineage>
        <taxon>Bacteria</taxon>
        <taxon>Pseudomonadati</taxon>
        <taxon>Bacteroidota</taxon>
        <taxon>Sphingobacteriia</taxon>
        <taxon>Sphingobacteriales</taxon>
        <taxon>Sphingobacteriaceae</taxon>
        <taxon>Pedobacter</taxon>
    </lineage>
</organism>
<feature type="domain" description="Type IX secretion system protein PorV" evidence="2">
    <location>
        <begin position="34"/>
        <end position="272"/>
    </location>
</feature>
<reference evidence="3 4" key="1">
    <citation type="submission" date="2020-11" db="EMBL/GenBank/DDBJ databases">
        <title>Pedobacter endophytica, an endophytic bacteria isolated form Carex pumila.</title>
        <authorList>
            <person name="Peng Y."/>
            <person name="Jiang L."/>
            <person name="Lee J."/>
        </authorList>
    </citation>
    <scope>NUCLEOTIDE SEQUENCE [LARGE SCALE GENOMIC DNA]</scope>
    <source>
        <strain evidence="3 4">JBR3-12</strain>
    </source>
</reference>
<proteinExistence type="predicted"/>
<dbReference type="EMBL" id="CP064939">
    <property type="protein sequence ID" value="QPH39450.1"/>
    <property type="molecule type" value="Genomic_DNA"/>
</dbReference>
<dbReference type="NCBIfam" id="NF033709">
    <property type="entry name" value="PorV_fam"/>
    <property type="match status" value="1"/>
</dbReference>
<accession>A0A7S9KYZ7</accession>
<name>A0A7S9KYZ7_9SPHI</name>
<dbReference type="InterPro" id="IPR045741">
    <property type="entry name" value="PorV"/>
</dbReference>
<dbReference type="AlphaFoldDB" id="A0A7S9KYZ7"/>
<feature type="chain" id="PRO_5032744640" evidence="1">
    <location>
        <begin position="23"/>
        <end position="391"/>
    </location>
</feature>
<protein>
    <submittedName>
        <fullName evidence="3">Type IX secretion system outer membrane channel protein PorV</fullName>
    </submittedName>
</protein>
<evidence type="ECO:0000313" key="3">
    <source>
        <dbReference type="EMBL" id="QPH39450.1"/>
    </source>
</evidence>
<dbReference type="SUPFAM" id="SSF56935">
    <property type="entry name" value="Porins"/>
    <property type="match status" value="1"/>
</dbReference>
<gene>
    <name evidence="3" type="primary">porV</name>
    <name evidence="3" type="ORF">IZT61_20800</name>
</gene>
<dbReference type="Proteomes" id="UP000594759">
    <property type="component" value="Chromosome"/>
</dbReference>
<dbReference type="NCBIfam" id="NF033710">
    <property type="entry name" value="T9SS_OM_PorV"/>
    <property type="match status" value="1"/>
</dbReference>
<dbReference type="KEGG" id="pex:IZT61_20800"/>
<keyword evidence="4" id="KW-1185">Reference proteome</keyword>